<feature type="compositionally biased region" description="Low complexity" evidence="1">
    <location>
        <begin position="102"/>
        <end position="113"/>
    </location>
</feature>
<evidence type="ECO:0000313" key="2">
    <source>
        <dbReference type="EMBL" id="ROW07236.1"/>
    </source>
</evidence>
<dbReference type="Proteomes" id="UP000283895">
    <property type="component" value="Unassembled WGS sequence"/>
</dbReference>
<feature type="compositionally biased region" description="Basic residues" evidence="1">
    <location>
        <begin position="89"/>
        <end position="101"/>
    </location>
</feature>
<accession>A0A423WUI9</accession>
<feature type="compositionally biased region" description="Basic and acidic residues" evidence="1">
    <location>
        <begin position="197"/>
        <end position="219"/>
    </location>
</feature>
<feature type="region of interest" description="Disordered" evidence="1">
    <location>
        <begin position="77"/>
        <end position="232"/>
    </location>
</feature>
<gene>
    <name evidence="2" type="ORF">VMCG_03756</name>
</gene>
<feature type="compositionally biased region" description="Pro residues" evidence="1">
    <location>
        <begin position="114"/>
        <end position="131"/>
    </location>
</feature>
<protein>
    <submittedName>
        <fullName evidence="2">Uncharacterized protein</fullName>
    </submittedName>
</protein>
<dbReference type="EMBL" id="LKEA01000008">
    <property type="protein sequence ID" value="ROW07236.1"/>
    <property type="molecule type" value="Genomic_DNA"/>
</dbReference>
<sequence>MSKTVQDLQKELCELKKLTEKNLLLDIDRAVRAAKKYGLPAGQVAKYTLGAIMEHYEMSGDAEVTFKDVSACSPASRAGAASTFTVSRREKKSIPKTKKPTTTKPTTLESKTPSPEPPTKAPTPKAPTPKEPTPEEPTSKAPNTVATIYKAPAYWDRAPTHNTPKYQLQNFKIPKRKPRGDNPPSDDTIVAVVQNFPDRESDARSRKRKAQSELSDRPRQRMAHRVSFPERR</sequence>
<keyword evidence="3" id="KW-1185">Reference proteome</keyword>
<evidence type="ECO:0000313" key="3">
    <source>
        <dbReference type="Proteomes" id="UP000283895"/>
    </source>
</evidence>
<organism evidence="2 3">
    <name type="scientific">Cytospora schulzeri</name>
    <dbReference type="NCBI Taxonomy" id="448051"/>
    <lineage>
        <taxon>Eukaryota</taxon>
        <taxon>Fungi</taxon>
        <taxon>Dikarya</taxon>
        <taxon>Ascomycota</taxon>
        <taxon>Pezizomycotina</taxon>
        <taxon>Sordariomycetes</taxon>
        <taxon>Sordariomycetidae</taxon>
        <taxon>Diaporthales</taxon>
        <taxon>Cytosporaceae</taxon>
        <taxon>Cytospora</taxon>
    </lineage>
</organism>
<dbReference type="AlphaFoldDB" id="A0A423WUI9"/>
<name>A0A423WUI9_9PEZI</name>
<evidence type="ECO:0000256" key="1">
    <source>
        <dbReference type="SAM" id="MobiDB-lite"/>
    </source>
</evidence>
<reference evidence="2 3" key="1">
    <citation type="submission" date="2015-09" db="EMBL/GenBank/DDBJ databases">
        <title>Host preference determinants of Valsa canker pathogens revealed by comparative genomics.</title>
        <authorList>
            <person name="Yin Z."/>
            <person name="Huang L."/>
        </authorList>
    </citation>
    <scope>NUCLEOTIDE SEQUENCE [LARGE SCALE GENOMIC DNA]</scope>
    <source>
        <strain evidence="2 3">03-1</strain>
    </source>
</reference>
<dbReference type="STRING" id="356882.A0A423WUI9"/>
<comment type="caution">
    <text evidence="2">The sequence shown here is derived from an EMBL/GenBank/DDBJ whole genome shotgun (WGS) entry which is preliminary data.</text>
</comment>
<feature type="compositionally biased region" description="Polar residues" evidence="1">
    <location>
        <begin position="160"/>
        <end position="170"/>
    </location>
</feature>
<proteinExistence type="predicted"/>